<comment type="caution">
    <text evidence="9">The sequence shown here is derived from an EMBL/GenBank/DDBJ whole genome shotgun (WGS) entry which is preliminary data.</text>
</comment>
<evidence type="ECO:0000256" key="3">
    <source>
        <dbReference type="ARBA" id="ARBA00022475"/>
    </source>
</evidence>
<dbReference type="EMBL" id="JAVIJP010000005">
    <property type="protein sequence ID" value="KAL3653513.1"/>
    <property type="molecule type" value="Genomic_DNA"/>
</dbReference>
<protein>
    <submittedName>
        <fullName evidence="9">Uncharacterized protein</fullName>
    </submittedName>
</protein>
<dbReference type="GO" id="GO:0004519">
    <property type="term" value="F:endonuclease activity"/>
    <property type="evidence" value="ECO:0007669"/>
    <property type="project" value="UniProtKB-KW"/>
</dbReference>
<dbReference type="GO" id="GO:0005886">
    <property type="term" value="C:plasma membrane"/>
    <property type="evidence" value="ECO:0007669"/>
    <property type="project" value="UniProtKB-SubCell"/>
</dbReference>
<dbReference type="AlphaFoldDB" id="A0ABD3EGG6"/>
<proteinExistence type="inferred from homology"/>
<evidence type="ECO:0000256" key="1">
    <source>
        <dbReference type="ARBA" id="ARBA00004651"/>
    </source>
</evidence>
<evidence type="ECO:0000256" key="4">
    <source>
        <dbReference type="ARBA" id="ARBA00022692"/>
    </source>
</evidence>
<dbReference type="SUPFAM" id="SSF55895">
    <property type="entry name" value="Ribonuclease Rh-like"/>
    <property type="match status" value="1"/>
</dbReference>
<dbReference type="InterPro" id="IPR001568">
    <property type="entry name" value="RNase_T2-like"/>
</dbReference>
<keyword evidence="5" id="KW-0540">Nuclease</keyword>
<accession>A0ABD3EGG6</accession>
<comment type="subcellular location">
    <subcellularLocation>
        <location evidence="1">Cell membrane</location>
        <topology evidence="1">Multi-pass membrane protein</topology>
    </subcellularLocation>
</comment>
<organism evidence="9 10">
    <name type="scientific">Castilleja foliolosa</name>
    <dbReference type="NCBI Taxonomy" id="1961234"/>
    <lineage>
        <taxon>Eukaryota</taxon>
        <taxon>Viridiplantae</taxon>
        <taxon>Streptophyta</taxon>
        <taxon>Embryophyta</taxon>
        <taxon>Tracheophyta</taxon>
        <taxon>Spermatophyta</taxon>
        <taxon>Magnoliopsida</taxon>
        <taxon>eudicotyledons</taxon>
        <taxon>Gunneridae</taxon>
        <taxon>Pentapetalae</taxon>
        <taxon>asterids</taxon>
        <taxon>lamiids</taxon>
        <taxon>Lamiales</taxon>
        <taxon>Orobanchaceae</taxon>
        <taxon>Pedicularideae</taxon>
        <taxon>Castillejinae</taxon>
        <taxon>Castilleja</taxon>
    </lineage>
</organism>
<dbReference type="InterPro" id="IPR051258">
    <property type="entry name" value="Diverse_Substrate_Transporter"/>
</dbReference>
<evidence type="ECO:0000256" key="7">
    <source>
        <dbReference type="ARBA" id="ARBA00023136"/>
    </source>
</evidence>
<evidence type="ECO:0000256" key="8">
    <source>
        <dbReference type="RuleBase" id="RU004328"/>
    </source>
</evidence>
<sequence>MLGSTVPARTWFGALMPIVGVAMLESSGSPPCIGDLLNFLSAVSFGIHMLRTKHISRSTKREISYHYLDMRYALLHFYQQLATSLKAGLVAESKNGTRFLGHLFDSVSVSSFPWIPALYTGISSTSLCLWVENIAMCDVSATETAIVYWNQYGVLGLHGFYVVRDGVSLDGLEQLLSLALQKADPDMWPQLVKKWPSRDDPTGLLNQQWDKHGRFTSLGALAYFAKGLELYDEVTKLDPILGLSPGVDTTQNIAENVANVLEKTYETKAYPQVVCEQRVDMTKPCRLEELRICFQIGPRLKLVDCPTPYVRCQPQDDVEF</sequence>
<dbReference type="Gene3D" id="3.90.730.10">
    <property type="entry name" value="Ribonuclease T2-like"/>
    <property type="match status" value="1"/>
</dbReference>
<name>A0ABD3EGG6_9LAMI</name>
<evidence type="ECO:0000313" key="9">
    <source>
        <dbReference type="EMBL" id="KAL3653513.1"/>
    </source>
</evidence>
<keyword evidence="5" id="KW-0255">Endonuclease</keyword>
<comment type="similarity">
    <text evidence="2 8">Belongs to the RNase T2 family.</text>
</comment>
<gene>
    <name evidence="9" type="ORF">CASFOL_003194</name>
</gene>
<keyword evidence="4" id="KW-0812">Transmembrane</keyword>
<keyword evidence="5" id="KW-0378">Hydrolase</keyword>
<reference evidence="10" key="1">
    <citation type="journal article" date="2024" name="IScience">
        <title>Strigolactones Initiate the Formation of Haustorium-like Structures in Castilleja.</title>
        <authorList>
            <person name="Buerger M."/>
            <person name="Peterson D."/>
            <person name="Chory J."/>
        </authorList>
    </citation>
    <scope>NUCLEOTIDE SEQUENCE [LARGE SCALE GENOMIC DNA]</scope>
</reference>
<keyword evidence="6" id="KW-1133">Transmembrane helix</keyword>
<keyword evidence="7" id="KW-0472">Membrane</keyword>
<evidence type="ECO:0000256" key="5">
    <source>
        <dbReference type="ARBA" id="ARBA00022759"/>
    </source>
</evidence>
<keyword evidence="10" id="KW-1185">Reference proteome</keyword>
<dbReference type="PANTHER" id="PTHR42920:SF26">
    <property type="entry name" value="OS03G0707200 PROTEIN"/>
    <property type="match status" value="1"/>
</dbReference>
<dbReference type="InterPro" id="IPR036430">
    <property type="entry name" value="RNase_T2-like_sf"/>
</dbReference>
<dbReference type="Proteomes" id="UP001632038">
    <property type="component" value="Unassembled WGS sequence"/>
</dbReference>
<dbReference type="PANTHER" id="PTHR42920">
    <property type="entry name" value="OS03G0707200 PROTEIN-RELATED"/>
    <property type="match status" value="1"/>
</dbReference>
<evidence type="ECO:0000256" key="6">
    <source>
        <dbReference type="ARBA" id="ARBA00022989"/>
    </source>
</evidence>
<keyword evidence="3" id="KW-1003">Cell membrane</keyword>
<evidence type="ECO:0000256" key="2">
    <source>
        <dbReference type="ARBA" id="ARBA00007469"/>
    </source>
</evidence>
<evidence type="ECO:0000313" key="10">
    <source>
        <dbReference type="Proteomes" id="UP001632038"/>
    </source>
</evidence>
<dbReference type="Pfam" id="PF00445">
    <property type="entry name" value="Ribonuclease_T2"/>
    <property type="match status" value="1"/>
</dbReference>